<accession>A0A9N9H7H8</accession>
<proteinExistence type="predicted"/>
<keyword evidence="2" id="KW-1185">Reference proteome</keyword>
<dbReference type="InterPro" id="IPR011009">
    <property type="entry name" value="Kinase-like_dom_sf"/>
</dbReference>
<sequence>KGLNYLHLCNIAHRDLLSIKYIGIPIVANLNLKKNYRFGGVISMDENANDITKVFGIPDYNLILHILRGNRPKPSTLGTSESYNTYSNLYKQCWAEEPSERPAIKSVVDT</sequence>
<gene>
    <name evidence="1" type="ORF">FMOSSE_LOCUS11562</name>
</gene>
<dbReference type="Gene3D" id="1.10.510.10">
    <property type="entry name" value="Transferase(Phosphotransferase) domain 1"/>
    <property type="match status" value="1"/>
</dbReference>
<evidence type="ECO:0000313" key="2">
    <source>
        <dbReference type="Proteomes" id="UP000789375"/>
    </source>
</evidence>
<protein>
    <submittedName>
        <fullName evidence="1">14075_t:CDS:1</fullName>
    </submittedName>
</protein>
<feature type="non-terminal residue" evidence="1">
    <location>
        <position position="1"/>
    </location>
</feature>
<comment type="caution">
    <text evidence="1">The sequence shown here is derived from an EMBL/GenBank/DDBJ whole genome shotgun (WGS) entry which is preliminary data.</text>
</comment>
<dbReference type="AlphaFoldDB" id="A0A9N9H7H8"/>
<reference evidence="1" key="1">
    <citation type="submission" date="2021-06" db="EMBL/GenBank/DDBJ databases">
        <authorList>
            <person name="Kallberg Y."/>
            <person name="Tangrot J."/>
            <person name="Rosling A."/>
        </authorList>
    </citation>
    <scope>NUCLEOTIDE SEQUENCE</scope>
    <source>
        <strain evidence="1">87-6 pot B 2015</strain>
    </source>
</reference>
<evidence type="ECO:0000313" key="1">
    <source>
        <dbReference type="EMBL" id="CAG8652911.1"/>
    </source>
</evidence>
<dbReference type="SUPFAM" id="SSF56112">
    <property type="entry name" value="Protein kinase-like (PK-like)"/>
    <property type="match status" value="1"/>
</dbReference>
<name>A0A9N9H7H8_FUNMO</name>
<organism evidence="1 2">
    <name type="scientific">Funneliformis mosseae</name>
    <name type="common">Endomycorrhizal fungus</name>
    <name type="synonym">Glomus mosseae</name>
    <dbReference type="NCBI Taxonomy" id="27381"/>
    <lineage>
        <taxon>Eukaryota</taxon>
        <taxon>Fungi</taxon>
        <taxon>Fungi incertae sedis</taxon>
        <taxon>Mucoromycota</taxon>
        <taxon>Glomeromycotina</taxon>
        <taxon>Glomeromycetes</taxon>
        <taxon>Glomerales</taxon>
        <taxon>Glomeraceae</taxon>
        <taxon>Funneliformis</taxon>
    </lineage>
</organism>
<dbReference type="EMBL" id="CAJVPP010004624">
    <property type="protein sequence ID" value="CAG8652911.1"/>
    <property type="molecule type" value="Genomic_DNA"/>
</dbReference>
<dbReference type="Proteomes" id="UP000789375">
    <property type="component" value="Unassembled WGS sequence"/>
</dbReference>